<comment type="pathway">
    <text evidence="3">Cofactor biosynthesis; coenzyme A biosynthesis; CoA from (R)-pantothenate: step 2/5.</text>
</comment>
<evidence type="ECO:0000256" key="3">
    <source>
        <dbReference type="RuleBase" id="RU364078"/>
    </source>
</evidence>
<name>A0A444JC07_9BACT</name>
<comment type="catalytic activity">
    <reaction evidence="3">
        <text>(R)-4'-phosphopantothenate + L-cysteine + CTP = N-[(R)-4-phosphopantothenoyl]-L-cysteine + CMP + diphosphate + H(+)</text>
        <dbReference type="Rhea" id="RHEA:19397"/>
        <dbReference type="ChEBI" id="CHEBI:10986"/>
        <dbReference type="ChEBI" id="CHEBI:15378"/>
        <dbReference type="ChEBI" id="CHEBI:33019"/>
        <dbReference type="ChEBI" id="CHEBI:35235"/>
        <dbReference type="ChEBI" id="CHEBI:37563"/>
        <dbReference type="ChEBI" id="CHEBI:59458"/>
        <dbReference type="ChEBI" id="CHEBI:60377"/>
        <dbReference type="EC" id="6.3.2.5"/>
    </reaction>
</comment>
<comment type="caution">
    <text evidence="6">The sequence shown here is derived from an EMBL/GenBank/DDBJ whole genome shotgun (WGS) entry which is preliminary data.</text>
</comment>
<evidence type="ECO:0000313" key="6">
    <source>
        <dbReference type="EMBL" id="RWX50601.1"/>
    </source>
</evidence>
<dbReference type="GO" id="GO:0071513">
    <property type="term" value="C:phosphopantothenoylcysteine decarboxylase complex"/>
    <property type="evidence" value="ECO:0007669"/>
    <property type="project" value="TreeGrafter"/>
</dbReference>
<dbReference type="InterPro" id="IPR035929">
    <property type="entry name" value="CoaB-like_sf"/>
</dbReference>
<comment type="similarity">
    <text evidence="3">In the N-terminal section; belongs to the HFCD (homo-oligomeric flavin containing Cys decarboxylase) superfamily.</text>
</comment>
<dbReference type="EC" id="4.1.1.36" evidence="3"/>
<evidence type="ECO:0000256" key="1">
    <source>
        <dbReference type="ARBA" id="ARBA00022793"/>
    </source>
</evidence>
<dbReference type="SUPFAM" id="SSF102645">
    <property type="entry name" value="CoaB-like"/>
    <property type="match status" value="1"/>
</dbReference>
<feature type="domain" description="DNA/pantothenate metabolism flavoprotein C-terminal" evidence="5">
    <location>
        <begin position="187"/>
        <end position="391"/>
    </location>
</feature>
<organism evidence="6 7">
    <name type="scientific">Candidatus Electrothrix marina</name>
    <dbReference type="NCBI Taxonomy" id="1859130"/>
    <lineage>
        <taxon>Bacteria</taxon>
        <taxon>Pseudomonadati</taxon>
        <taxon>Thermodesulfobacteriota</taxon>
        <taxon>Desulfobulbia</taxon>
        <taxon>Desulfobulbales</taxon>
        <taxon>Desulfobulbaceae</taxon>
        <taxon>Candidatus Electrothrix</taxon>
    </lineage>
</organism>
<dbReference type="GO" id="GO:0010181">
    <property type="term" value="F:FMN binding"/>
    <property type="evidence" value="ECO:0007669"/>
    <property type="project" value="InterPro"/>
</dbReference>
<comment type="cofactor">
    <cofactor evidence="3">
        <name>FMN</name>
        <dbReference type="ChEBI" id="CHEBI:58210"/>
    </cofactor>
</comment>
<dbReference type="InterPro" id="IPR003382">
    <property type="entry name" value="Flavoprotein"/>
</dbReference>
<reference evidence="6 7" key="1">
    <citation type="submission" date="2017-01" db="EMBL/GenBank/DDBJ databases">
        <title>The cable genome- insights into the physiology and evolution of filamentous bacteria capable of sulfide oxidation via long distance electron transfer.</title>
        <authorList>
            <person name="Schreiber L."/>
            <person name="Bjerg J.T."/>
            <person name="Boggild A."/>
            <person name="Van De Vossenberg J."/>
            <person name="Meysman F."/>
            <person name="Nielsen L.P."/>
            <person name="Schramm A."/>
            <person name="Kjeldsen K.U."/>
        </authorList>
    </citation>
    <scope>NUCLEOTIDE SEQUENCE [LARGE SCALE GENOMIC DNA]</scope>
    <source>
        <strain evidence="6">A5</strain>
    </source>
</reference>
<keyword evidence="3 6" id="KW-0436">Ligase</keyword>
<feature type="domain" description="Flavoprotein" evidence="4">
    <location>
        <begin position="9"/>
        <end position="177"/>
    </location>
</feature>
<dbReference type="Pfam" id="PF02441">
    <property type="entry name" value="Flavoprotein"/>
    <property type="match status" value="1"/>
</dbReference>
<dbReference type="Proteomes" id="UP000288892">
    <property type="component" value="Unassembled WGS sequence"/>
</dbReference>
<keyword evidence="2 3" id="KW-0456">Lyase</keyword>
<dbReference type="GO" id="GO:0015937">
    <property type="term" value="P:coenzyme A biosynthetic process"/>
    <property type="evidence" value="ECO:0007669"/>
    <property type="project" value="UniProtKB-UniPathway"/>
</dbReference>
<dbReference type="GO" id="GO:0015941">
    <property type="term" value="P:pantothenate catabolic process"/>
    <property type="evidence" value="ECO:0007669"/>
    <property type="project" value="InterPro"/>
</dbReference>
<dbReference type="PANTHER" id="PTHR14359:SF6">
    <property type="entry name" value="PHOSPHOPANTOTHENOYLCYSTEINE DECARBOXYLASE"/>
    <property type="match status" value="1"/>
</dbReference>
<comment type="catalytic activity">
    <reaction evidence="3">
        <text>N-[(R)-4-phosphopantothenoyl]-L-cysteine + H(+) = (R)-4'-phosphopantetheine + CO2</text>
        <dbReference type="Rhea" id="RHEA:16793"/>
        <dbReference type="ChEBI" id="CHEBI:15378"/>
        <dbReference type="ChEBI" id="CHEBI:16526"/>
        <dbReference type="ChEBI" id="CHEBI:59458"/>
        <dbReference type="ChEBI" id="CHEBI:61723"/>
        <dbReference type="EC" id="4.1.1.36"/>
    </reaction>
</comment>
<comment type="similarity">
    <text evidence="3">In the C-terminal section; belongs to the PPC synthetase family.</text>
</comment>
<dbReference type="InterPro" id="IPR005252">
    <property type="entry name" value="CoaBC"/>
</dbReference>
<sequence length="392" mass="41965">MHATMQGRKILFGVTGSIAAFKAAGWVSSLVKEEARVTIMMTESAARFVTPLTFGALSGNQVYTDMFSTEAEEMMAHITLSGDADAILIAPATAQTLARLAHGMADNLLSAAVLAAAAPVVICPAMNSQMLAHPATQKNLSTLKKLGYIIVEPECGPLACGDVGSGRLAEWDTVREALLGLFIEQDLAEHHVLITAGPTREALDPARYLSNRSSGKMGYALARTARRRGAEVTLISGPTNLPAPPGVTMIPVQTAAEMAEAVKEYATYASIIVKAAAVADFKPKKVALLKIKKAGADLRLELEPTQDILATLGRDRRSDQLLIGFAAESNNHEAEGRRKLRAKKADLMVVNDILGERTGFDVDTNQVTLITRDDTEQLALLSKEETANCIWN</sequence>
<dbReference type="AlphaFoldDB" id="A0A444JC07"/>
<dbReference type="Pfam" id="PF04127">
    <property type="entry name" value="DFP"/>
    <property type="match status" value="1"/>
</dbReference>
<accession>A0A444JC07</accession>
<evidence type="ECO:0000259" key="4">
    <source>
        <dbReference type="Pfam" id="PF02441"/>
    </source>
</evidence>
<evidence type="ECO:0000313" key="7">
    <source>
        <dbReference type="Proteomes" id="UP000288892"/>
    </source>
</evidence>
<dbReference type="UniPathway" id="UPA00241">
    <property type="reaction ID" value="UER00353"/>
</dbReference>
<dbReference type="EMBL" id="MTKS01000293">
    <property type="protein sequence ID" value="RWX50601.1"/>
    <property type="molecule type" value="Genomic_DNA"/>
</dbReference>
<keyword evidence="7" id="KW-1185">Reference proteome</keyword>
<dbReference type="PANTHER" id="PTHR14359">
    <property type="entry name" value="HOMO-OLIGOMERIC FLAVIN CONTAINING CYS DECARBOXYLASE FAMILY"/>
    <property type="match status" value="1"/>
</dbReference>
<dbReference type="GO" id="GO:0004632">
    <property type="term" value="F:phosphopantothenate--cysteine ligase activity"/>
    <property type="evidence" value="ECO:0007669"/>
    <property type="project" value="UniProtKB-EC"/>
</dbReference>
<dbReference type="HAMAP" id="MF_02225">
    <property type="entry name" value="CoaBC"/>
    <property type="match status" value="1"/>
</dbReference>
<evidence type="ECO:0000256" key="2">
    <source>
        <dbReference type="ARBA" id="ARBA00023239"/>
    </source>
</evidence>
<gene>
    <name evidence="6" type="ORF">VU01_12934</name>
</gene>
<dbReference type="Gene3D" id="3.40.50.1950">
    <property type="entry name" value="Flavin prenyltransferase-like"/>
    <property type="match status" value="1"/>
</dbReference>
<comment type="function">
    <text evidence="3">Catalyzes two steps in the biosynthesis of coenzyme A. In the first step cysteine is conjugated to 4'-phosphopantothenate to form 4-phosphopantothenoylcysteine, in the latter compound is decarboxylated to form 4'-phosphopantotheine.</text>
</comment>
<dbReference type="InterPro" id="IPR007085">
    <property type="entry name" value="DNA/pantothenate-metab_flavo_C"/>
</dbReference>
<feature type="non-terminal residue" evidence="6">
    <location>
        <position position="392"/>
    </location>
</feature>
<keyword evidence="3" id="KW-0288">FMN</keyword>
<dbReference type="SUPFAM" id="SSF52507">
    <property type="entry name" value="Homo-oligomeric flavin-containing Cys decarboxylases, HFCD"/>
    <property type="match status" value="1"/>
</dbReference>
<dbReference type="GO" id="GO:0004633">
    <property type="term" value="F:phosphopantothenoylcysteine decarboxylase activity"/>
    <property type="evidence" value="ECO:0007669"/>
    <property type="project" value="UniProtKB-EC"/>
</dbReference>
<dbReference type="InterPro" id="IPR036551">
    <property type="entry name" value="Flavin_trans-like"/>
</dbReference>
<proteinExistence type="inferred from homology"/>
<protein>
    <recommendedName>
        <fullName evidence="3">Coenzyme A biosynthesis bifunctional protein CoaBC</fullName>
        <ecNumber evidence="3">4.1.1.36</ecNumber>
        <ecNumber evidence="3">6.3.2.5</ecNumber>
    </recommendedName>
    <alternativeName>
        <fullName evidence="3">DNA/pantothenate metabolism flavoprotein</fullName>
    </alternativeName>
</protein>
<dbReference type="NCBIfam" id="TIGR00521">
    <property type="entry name" value="coaBC_dfp"/>
    <property type="match status" value="1"/>
</dbReference>
<dbReference type="EC" id="6.3.2.5" evidence="3"/>
<comment type="pathway">
    <text evidence="3">Cofactor biosynthesis; coenzyme A biosynthesis; CoA from (R)-pantothenate: step 3/5.</text>
</comment>
<dbReference type="Gene3D" id="3.40.50.10300">
    <property type="entry name" value="CoaB-like"/>
    <property type="match status" value="1"/>
</dbReference>
<keyword evidence="1 3" id="KW-0210">Decarboxylase</keyword>
<keyword evidence="3" id="KW-0285">Flavoprotein</keyword>
<evidence type="ECO:0000259" key="5">
    <source>
        <dbReference type="Pfam" id="PF04127"/>
    </source>
</evidence>